<gene>
    <name evidence="1" type="ORF">K437DRAFT_259298</name>
</gene>
<dbReference type="GeneID" id="25265221"/>
<proteinExistence type="predicted"/>
<keyword evidence="2" id="KW-1185">Reference proteome</keyword>
<evidence type="ECO:0000313" key="1">
    <source>
        <dbReference type="EMBL" id="KDN38801.1"/>
    </source>
</evidence>
<dbReference type="Proteomes" id="UP000027361">
    <property type="component" value="Unassembled WGS sequence"/>
</dbReference>
<dbReference type="AlphaFoldDB" id="A0A066VBH2"/>
<accession>A0A066VBH2</accession>
<dbReference type="EMBL" id="JMSN01000113">
    <property type="protein sequence ID" value="KDN38801.1"/>
    <property type="molecule type" value="Genomic_DNA"/>
</dbReference>
<evidence type="ECO:0000313" key="2">
    <source>
        <dbReference type="Proteomes" id="UP000027361"/>
    </source>
</evidence>
<dbReference type="GO" id="GO:0005739">
    <property type="term" value="C:mitochondrion"/>
    <property type="evidence" value="ECO:0007669"/>
    <property type="project" value="InterPro"/>
</dbReference>
<dbReference type="InterPro" id="IPR008699">
    <property type="entry name" value="NDUFB8"/>
</dbReference>
<dbReference type="OrthoDB" id="2014058at2759"/>
<protein>
    <submittedName>
        <fullName evidence="1">Uncharacterized protein</fullName>
    </submittedName>
</protein>
<dbReference type="STRING" id="1037660.A0A066VBH2"/>
<sequence length="170" mass="17922">MASLLRSAGPAARQALAVSASPLAASSSSSSVLRTAALHTSRALGKDPQLGDYPDVAYSSRQLRKSSPKWFDPQEKANYAETLHEQEDVLSVWAPDLHQNVKPTSALFQLLLAAGAASLFASIIYATRPSLPAMPRSYPRDGLAEELGGPQVAAYTGAEAGEVGEEVAEE</sequence>
<dbReference type="OMA" id="GEPCHED"/>
<organism evidence="1 2">
    <name type="scientific">Tilletiaria anomala (strain ATCC 24038 / CBS 436.72 / UBC 951)</name>
    <dbReference type="NCBI Taxonomy" id="1037660"/>
    <lineage>
        <taxon>Eukaryota</taxon>
        <taxon>Fungi</taxon>
        <taxon>Dikarya</taxon>
        <taxon>Basidiomycota</taxon>
        <taxon>Ustilaginomycotina</taxon>
        <taxon>Exobasidiomycetes</taxon>
        <taxon>Georgefischeriales</taxon>
        <taxon>Tilletiariaceae</taxon>
        <taxon>Tilletiaria</taxon>
    </lineage>
</organism>
<dbReference type="Pfam" id="PF05821">
    <property type="entry name" value="NDUF_B8"/>
    <property type="match status" value="1"/>
</dbReference>
<dbReference type="PANTHER" id="PTHR12840">
    <property type="entry name" value="NADH-UBIQUINONE OXIDOREDUCTASE ASHI SUBUNIT"/>
    <property type="match status" value="1"/>
</dbReference>
<reference evidence="1 2" key="1">
    <citation type="submission" date="2014-05" db="EMBL/GenBank/DDBJ databases">
        <title>Draft genome sequence of a rare smut relative, Tilletiaria anomala UBC 951.</title>
        <authorList>
            <consortium name="DOE Joint Genome Institute"/>
            <person name="Toome M."/>
            <person name="Kuo A."/>
            <person name="Henrissat B."/>
            <person name="Lipzen A."/>
            <person name="Tritt A."/>
            <person name="Yoshinaga Y."/>
            <person name="Zane M."/>
            <person name="Barry K."/>
            <person name="Grigoriev I.V."/>
            <person name="Spatafora J.W."/>
            <person name="Aimea M.C."/>
        </authorList>
    </citation>
    <scope>NUCLEOTIDE SEQUENCE [LARGE SCALE GENOMIC DNA]</scope>
    <source>
        <strain evidence="1 2">UBC 951</strain>
    </source>
</reference>
<dbReference type="RefSeq" id="XP_013240840.1">
    <property type="nucleotide sequence ID" value="XM_013385386.1"/>
</dbReference>
<name>A0A066VBH2_TILAU</name>
<dbReference type="PANTHER" id="PTHR12840:SF1">
    <property type="entry name" value="NADH DEHYDROGENASE [UBIQUINONE] 1 BETA SUBCOMPLEX SUBUNIT 8, MITOCHONDRIAL"/>
    <property type="match status" value="1"/>
</dbReference>
<dbReference type="HOGENOM" id="CLU_100674_0_1_1"/>
<comment type="caution">
    <text evidence="1">The sequence shown here is derived from an EMBL/GenBank/DDBJ whole genome shotgun (WGS) entry which is preliminary data.</text>
</comment>
<dbReference type="InParanoid" id="A0A066VBH2"/>